<dbReference type="CDD" id="cd04301">
    <property type="entry name" value="NAT_SF"/>
    <property type="match status" value="1"/>
</dbReference>
<accession>A0ABU4WHS4</accession>
<dbReference type="PANTHER" id="PTHR43072">
    <property type="entry name" value="N-ACETYLTRANSFERASE"/>
    <property type="match status" value="1"/>
</dbReference>
<evidence type="ECO:0000256" key="1">
    <source>
        <dbReference type="ARBA" id="ARBA00022679"/>
    </source>
</evidence>
<name>A0ABU4WHS4_9BACT</name>
<comment type="caution">
    <text evidence="4">The sequence shown here is derived from an EMBL/GenBank/DDBJ whole genome shotgun (WGS) entry which is preliminary data.</text>
</comment>
<dbReference type="SUPFAM" id="SSF55729">
    <property type="entry name" value="Acyl-CoA N-acyltransferases (Nat)"/>
    <property type="match status" value="1"/>
</dbReference>
<organism evidence="4 5">
    <name type="scientific">Intestinicryptomonas porci</name>
    <dbReference type="NCBI Taxonomy" id="2926320"/>
    <lineage>
        <taxon>Bacteria</taxon>
        <taxon>Pseudomonadati</taxon>
        <taxon>Verrucomicrobiota</taxon>
        <taxon>Opitutia</taxon>
        <taxon>Opitutales</taxon>
        <taxon>Intestinicryptomonaceae</taxon>
        <taxon>Intestinicryptomonas</taxon>
    </lineage>
</organism>
<keyword evidence="2" id="KW-0012">Acyltransferase</keyword>
<keyword evidence="5" id="KW-1185">Reference proteome</keyword>
<dbReference type="Pfam" id="PF13420">
    <property type="entry name" value="Acetyltransf_4"/>
    <property type="match status" value="1"/>
</dbReference>
<dbReference type="Proteomes" id="UP001275932">
    <property type="component" value="Unassembled WGS sequence"/>
</dbReference>
<gene>
    <name evidence="4" type="ORF">MOX91_03880</name>
</gene>
<evidence type="ECO:0000256" key="2">
    <source>
        <dbReference type="ARBA" id="ARBA00023315"/>
    </source>
</evidence>
<dbReference type="InterPro" id="IPR000182">
    <property type="entry name" value="GNAT_dom"/>
</dbReference>
<protein>
    <submittedName>
        <fullName evidence="4">GNAT family N-acetyltransferase</fullName>
    </submittedName>
</protein>
<dbReference type="RefSeq" id="WP_370396765.1">
    <property type="nucleotide sequence ID" value="NZ_JALBUT010000004.1"/>
</dbReference>
<feature type="domain" description="N-acetyltransferase" evidence="3">
    <location>
        <begin position="2"/>
        <end position="170"/>
    </location>
</feature>
<keyword evidence="1" id="KW-0808">Transferase</keyword>
<dbReference type="InterPro" id="IPR016181">
    <property type="entry name" value="Acyl_CoA_acyltransferase"/>
</dbReference>
<evidence type="ECO:0000313" key="5">
    <source>
        <dbReference type="Proteomes" id="UP001275932"/>
    </source>
</evidence>
<dbReference type="EMBL" id="JALBUT010000004">
    <property type="protein sequence ID" value="MDX8415318.1"/>
    <property type="molecule type" value="Genomic_DNA"/>
</dbReference>
<evidence type="ECO:0000313" key="4">
    <source>
        <dbReference type="EMBL" id="MDX8415318.1"/>
    </source>
</evidence>
<evidence type="ECO:0000259" key="3">
    <source>
        <dbReference type="PROSITE" id="PS51186"/>
    </source>
</evidence>
<dbReference type="PROSITE" id="PS51186">
    <property type="entry name" value="GNAT"/>
    <property type="match status" value="1"/>
</dbReference>
<sequence length="184" mass="21212">MVAIRNATMEDAERLLEIYGYYVDNTAITFEFPAPTLDEFKVRMEKTMSRYPFLVILNNGKIEGYAHAGPFVGRAAYAWSCELTVYIAPKARKCGFGRKIYGALEEALQKMGILNLYACIGYPDKNDEYLTTNSADFHAHLGFKTVGRFYKCGRKFGRWYHMIWMEKIIGRHRNNAEVNFKSTL</sequence>
<proteinExistence type="predicted"/>
<dbReference type="Gene3D" id="3.40.630.30">
    <property type="match status" value="1"/>
</dbReference>
<reference evidence="4 5" key="1">
    <citation type="submission" date="2022-03" db="EMBL/GenBank/DDBJ databases">
        <title>Novel taxa within the pig intestine.</title>
        <authorList>
            <person name="Wylensek D."/>
            <person name="Bishof K."/>
            <person name="Afrizal A."/>
            <person name="Clavel T."/>
        </authorList>
    </citation>
    <scope>NUCLEOTIDE SEQUENCE [LARGE SCALE GENOMIC DNA]</scope>
    <source>
        <strain evidence="4 5">CLA-KB-P66</strain>
    </source>
</reference>
<dbReference type="PANTHER" id="PTHR43072:SF23">
    <property type="entry name" value="UPF0039 PROTEIN C11D3.02C"/>
    <property type="match status" value="1"/>
</dbReference>